<dbReference type="InterPro" id="IPR053813">
    <property type="entry name" value="CATSPERD_beta-prop"/>
</dbReference>
<dbReference type="GO" id="GO:0030154">
    <property type="term" value="P:cell differentiation"/>
    <property type="evidence" value="ECO:0007669"/>
    <property type="project" value="UniProtKB-KW"/>
</dbReference>
<dbReference type="InterPro" id="IPR055451">
    <property type="entry name" value="Ig-like_CATSPERD"/>
</dbReference>
<evidence type="ECO:0000256" key="5">
    <source>
        <dbReference type="ARBA" id="ARBA00022729"/>
    </source>
</evidence>
<keyword evidence="4 19" id="KW-0812">Transmembrane</keyword>
<evidence type="ECO:0000256" key="7">
    <source>
        <dbReference type="ARBA" id="ARBA00022846"/>
    </source>
</evidence>
<comment type="caution">
    <text evidence="23">The sequence shown here is derived from an EMBL/GenBank/DDBJ whole genome shotgun (WGS) entry which is preliminary data.</text>
</comment>
<evidence type="ECO:0000256" key="16">
    <source>
        <dbReference type="ARBA" id="ARBA00040129"/>
    </source>
</evidence>
<evidence type="ECO:0000259" key="20">
    <source>
        <dbReference type="Pfam" id="PF15020"/>
    </source>
</evidence>
<gene>
    <name evidence="23" type="ORF">ACEWY4_003431</name>
</gene>
<keyword evidence="8" id="KW-0744">Spermatogenesis</keyword>
<evidence type="ECO:0000256" key="2">
    <source>
        <dbReference type="ARBA" id="ARBA00022473"/>
    </source>
</evidence>
<dbReference type="EMBL" id="JBHFQA010000003">
    <property type="protein sequence ID" value="KAL2101670.1"/>
    <property type="molecule type" value="Genomic_DNA"/>
</dbReference>
<evidence type="ECO:0000313" key="24">
    <source>
        <dbReference type="Proteomes" id="UP001591681"/>
    </source>
</evidence>
<proteinExistence type="inferred from homology"/>
<protein>
    <recommendedName>
        <fullName evidence="16">Cation channel sperm-associated auxiliary subunit delta</fullName>
    </recommendedName>
    <alternativeName>
        <fullName evidence="17">Transmembrane protein 146</fullName>
    </alternativeName>
</protein>
<feature type="domain" description="CATSPERD/E C-terminal" evidence="21">
    <location>
        <begin position="286"/>
        <end position="501"/>
    </location>
</feature>
<keyword evidence="9 19" id="KW-1133">Transmembrane helix</keyword>
<evidence type="ECO:0000256" key="17">
    <source>
        <dbReference type="ARBA" id="ARBA00041424"/>
    </source>
</evidence>
<keyword evidence="6" id="KW-0221">Differentiation</keyword>
<dbReference type="InterPro" id="IPR028751">
    <property type="entry name" value="CATSPERD/E"/>
</dbReference>
<dbReference type="Pfam" id="PF23747">
    <property type="entry name" value="Ig-like_CATSPERD"/>
    <property type="match status" value="1"/>
</dbReference>
<evidence type="ECO:0000259" key="21">
    <source>
        <dbReference type="Pfam" id="PF22850"/>
    </source>
</evidence>
<dbReference type="GO" id="GO:0007283">
    <property type="term" value="P:spermatogenesis"/>
    <property type="evidence" value="ECO:0007669"/>
    <property type="project" value="UniProtKB-KW"/>
</dbReference>
<evidence type="ECO:0000256" key="13">
    <source>
        <dbReference type="ARBA" id="ARBA00023180"/>
    </source>
</evidence>
<comment type="function">
    <text evidence="18">Auxiliary component of the CatSper complex, a complex involved in sperm cell hyperactivation. Sperm cell hyperactivation is needed for sperm motility which is essential late in the preparation of sperm for fertilization. Required for CATSPER1 stability before intraflagellar transport and/or incorporation of the CatSper complex channel into the flagellar membrane.</text>
</comment>
<evidence type="ECO:0000256" key="3">
    <source>
        <dbReference type="ARBA" id="ARBA00022475"/>
    </source>
</evidence>
<evidence type="ECO:0000256" key="4">
    <source>
        <dbReference type="ARBA" id="ARBA00022692"/>
    </source>
</evidence>
<feature type="domain" description="CATSPERD beta-propeller" evidence="20">
    <location>
        <begin position="2"/>
        <end position="126"/>
    </location>
</feature>
<name>A0ABD1KR88_9TELE</name>
<dbReference type="Pfam" id="PF15020">
    <property type="entry name" value="Beta-prop_CATSPERD"/>
    <property type="match status" value="1"/>
</dbReference>
<evidence type="ECO:0000256" key="12">
    <source>
        <dbReference type="ARBA" id="ARBA00023157"/>
    </source>
</evidence>
<keyword evidence="14" id="KW-0966">Cell projection</keyword>
<dbReference type="Proteomes" id="UP001591681">
    <property type="component" value="Unassembled WGS sequence"/>
</dbReference>
<reference evidence="23 24" key="1">
    <citation type="submission" date="2024-09" db="EMBL/GenBank/DDBJ databases">
        <title>A chromosome-level genome assembly of Gray's grenadier anchovy, Coilia grayii.</title>
        <authorList>
            <person name="Fu Z."/>
        </authorList>
    </citation>
    <scope>NUCLEOTIDE SEQUENCE [LARGE SCALE GENOMIC DNA]</scope>
    <source>
        <strain evidence="23">G4</strain>
        <tissue evidence="23">Muscle</tissue>
    </source>
</reference>
<evidence type="ECO:0000259" key="22">
    <source>
        <dbReference type="Pfam" id="PF23747"/>
    </source>
</evidence>
<evidence type="ECO:0000256" key="14">
    <source>
        <dbReference type="ARBA" id="ARBA00023273"/>
    </source>
</evidence>
<keyword evidence="3" id="KW-1003">Cell membrane</keyword>
<keyword evidence="11 19" id="KW-0472">Membrane</keyword>
<dbReference type="Pfam" id="PF22850">
    <property type="entry name" value="CATSPERD-E_C"/>
    <property type="match status" value="1"/>
</dbReference>
<keyword evidence="10" id="KW-0969">Cilium</keyword>
<organism evidence="23 24">
    <name type="scientific">Coilia grayii</name>
    <name type="common">Gray's grenadier anchovy</name>
    <dbReference type="NCBI Taxonomy" id="363190"/>
    <lineage>
        <taxon>Eukaryota</taxon>
        <taxon>Metazoa</taxon>
        <taxon>Chordata</taxon>
        <taxon>Craniata</taxon>
        <taxon>Vertebrata</taxon>
        <taxon>Euteleostomi</taxon>
        <taxon>Actinopterygii</taxon>
        <taxon>Neopterygii</taxon>
        <taxon>Teleostei</taxon>
        <taxon>Clupei</taxon>
        <taxon>Clupeiformes</taxon>
        <taxon>Clupeoidei</taxon>
        <taxon>Engraulidae</taxon>
        <taxon>Coilinae</taxon>
        <taxon>Coilia</taxon>
    </lineage>
</organism>
<evidence type="ECO:0000256" key="11">
    <source>
        <dbReference type="ARBA" id="ARBA00023136"/>
    </source>
</evidence>
<keyword evidence="13" id="KW-0325">Glycoprotein</keyword>
<dbReference type="AlphaFoldDB" id="A0ABD1KR88"/>
<keyword evidence="2" id="KW-0217">Developmental protein</keyword>
<dbReference type="InterPro" id="IPR053814">
    <property type="entry name" value="CATSPERD/E_C"/>
</dbReference>
<feature type="domain" description="CATSPERD Ig-like" evidence="22">
    <location>
        <begin position="146"/>
        <end position="254"/>
    </location>
</feature>
<accession>A0ABD1KR88</accession>
<keyword evidence="7" id="KW-0282">Flagellum</keyword>
<evidence type="ECO:0000256" key="10">
    <source>
        <dbReference type="ARBA" id="ARBA00023069"/>
    </source>
</evidence>
<evidence type="ECO:0000256" key="8">
    <source>
        <dbReference type="ARBA" id="ARBA00022871"/>
    </source>
</evidence>
<dbReference type="PANTHER" id="PTHR33722:SF1">
    <property type="entry name" value="CATION CHANNEL SPERM-ASSOCIATED AUXILIARY SUBUNIT DELTA"/>
    <property type="match status" value="1"/>
</dbReference>
<feature type="transmembrane region" description="Helical" evidence="19">
    <location>
        <begin position="475"/>
        <end position="497"/>
    </location>
</feature>
<dbReference type="PANTHER" id="PTHR33722">
    <property type="entry name" value="CATION CHANNEL SPERM-ASSOCIATED PROTEIN SUBUNIT DELTA-RELATED"/>
    <property type="match status" value="1"/>
</dbReference>
<evidence type="ECO:0000256" key="1">
    <source>
        <dbReference type="ARBA" id="ARBA00010246"/>
    </source>
</evidence>
<keyword evidence="5" id="KW-0732">Signal</keyword>
<sequence length="513" mass="58167">MIQPAGMRGHVIIWSPHMLLYSPNNGIVLLPVHEIGKDQSIIPPPGDSIRAVTTAKNGIIAVITHNGGLYYGRLDLEANVIKLSTNLNNPNFQVTQDTVVFFDVYGDLVILKPLYNAVDFKVTFQKFVVSLQQELTQTPTVLPCPVEQFYGNFNGKLYYIDIGASAHLTIVYVPTPHCPFFPVVTLTNSDALYTEQIIVEDGVTPEGYKKFKMVSHGKVLHVLEDRKNYISTVTVDLMERGVSCNQLNPQEAHIIAGCPITKHIRVMRNVTACSRGVLTEKQLRDNFTYTIPKEVYDPEYLSRPNAATEDRTVRYDYISYLCPVLVYHDMPWVPSFELWDGDKFVEVVGADFVMLEIHGMHNYQYLQTAKKAKCVSQPQDWISILNKGEHHPATLYAWNKDNYESCKDYNGPPLTDPDAEYQVLNKESKNRIVFSNYNGFYIFQATIVDPAYSYCFLVTRFSVFVYGAFPPRILPSGVLTAFFIAIFTALLGIGFLVRRNVKKKFHLLDINKS</sequence>
<evidence type="ECO:0000313" key="23">
    <source>
        <dbReference type="EMBL" id="KAL2101670.1"/>
    </source>
</evidence>
<evidence type="ECO:0000256" key="19">
    <source>
        <dbReference type="SAM" id="Phobius"/>
    </source>
</evidence>
<evidence type="ECO:0000256" key="6">
    <source>
        <dbReference type="ARBA" id="ARBA00022782"/>
    </source>
</evidence>
<keyword evidence="24" id="KW-1185">Reference proteome</keyword>
<evidence type="ECO:0000256" key="9">
    <source>
        <dbReference type="ARBA" id="ARBA00022989"/>
    </source>
</evidence>
<evidence type="ECO:0000256" key="15">
    <source>
        <dbReference type="ARBA" id="ARBA00037793"/>
    </source>
</evidence>
<evidence type="ECO:0000256" key="18">
    <source>
        <dbReference type="ARBA" id="ARBA00046028"/>
    </source>
</evidence>
<keyword evidence="12" id="KW-1015">Disulfide bond</keyword>
<comment type="similarity">
    <text evidence="1">Belongs to the CATSPERD family.</text>
</comment>
<comment type="subcellular location">
    <subcellularLocation>
        <location evidence="15">Cell projection</location>
        <location evidence="15">Cilium</location>
        <location evidence="15">Flagellum membrane</location>
        <topology evidence="15">Single-pass type I membrane protein</topology>
    </subcellularLocation>
</comment>